<protein>
    <submittedName>
        <fullName evidence="2">Uncharacterized protein</fullName>
    </submittedName>
</protein>
<proteinExistence type="predicted"/>
<reference evidence="2" key="2">
    <citation type="submission" date="2018-05" db="EMBL/GenBank/DDBJ databases">
        <title>OgluRS3 (Oryza glumaepatula Reference Sequence Version 3).</title>
        <authorList>
            <person name="Zhang J."/>
            <person name="Kudrna D."/>
            <person name="Lee S."/>
            <person name="Talag J."/>
            <person name="Welchert J."/>
            <person name="Wing R.A."/>
        </authorList>
    </citation>
    <scope>NUCLEOTIDE SEQUENCE [LARGE SCALE GENOMIC DNA]</scope>
</reference>
<reference evidence="2" key="1">
    <citation type="submission" date="2015-04" db="UniProtKB">
        <authorList>
            <consortium name="EnsemblPlants"/>
        </authorList>
    </citation>
    <scope>IDENTIFICATION</scope>
</reference>
<dbReference type="HOGENOM" id="CLU_531684_0_0_1"/>
<dbReference type="PANTHER" id="PTHR33137">
    <property type="entry name" value="MEDIATOR OF RNA POLYMERASE II TRANSCRIPTION SUBUNIT 15A-RELATED"/>
    <property type="match status" value="1"/>
</dbReference>
<accession>A0A0E0BKA6</accession>
<dbReference type="PANTHER" id="PTHR33137:SF4">
    <property type="entry name" value="MEDIATOR OF RNA POLYMERASE II TRANSCRIPTION SUBUNIT 15A-RELATED"/>
    <property type="match status" value="1"/>
</dbReference>
<feature type="compositionally biased region" description="Polar residues" evidence="1">
    <location>
        <begin position="450"/>
        <end position="477"/>
    </location>
</feature>
<dbReference type="InterPro" id="IPR044661">
    <property type="entry name" value="MED15a/b/c-like"/>
</dbReference>
<feature type="region of interest" description="Disordered" evidence="1">
    <location>
        <begin position="439"/>
        <end position="477"/>
    </location>
</feature>
<name>A0A0E0BKA6_9ORYZ</name>
<organism evidence="2">
    <name type="scientific">Oryza glumipatula</name>
    <dbReference type="NCBI Taxonomy" id="40148"/>
    <lineage>
        <taxon>Eukaryota</taxon>
        <taxon>Viridiplantae</taxon>
        <taxon>Streptophyta</taxon>
        <taxon>Embryophyta</taxon>
        <taxon>Tracheophyta</taxon>
        <taxon>Spermatophyta</taxon>
        <taxon>Magnoliopsida</taxon>
        <taxon>Liliopsida</taxon>
        <taxon>Poales</taxon>
        <taxon>Poaceae</taxon>
        <taxon>BOP clade</taxon>
        <taxon>Oryzoideae</taxon>
        <taxon>Oryzeae</taxon>
        <taxon>Oryzinae</taxon>
        <taxon>Oryza</taxon>
    </lineage>
</organism>
<dbReference type="STRING" id="40148.A0A0E0BKA6"/>
<evidence type="ECO:0000313" key="2">
    <source>
        <dbReference type="EnsemblPlants" id="OGLUM11G16630.1"/>
    </source>
</evidence>
<sequence length="513" mass="59272">MKTEQAELGQSSDAHFDVLKVFRGRRPSFLIIPCWVLPFLPSCSDGDLTKSWKQSIREREVHVSTDGVSTAGGRLRRLAPKLLLFLVSVRTCLVSDRDICGTEHVWHAKEHYDQWLGERSFAQMTGRQQHPQSSTHRQLPLRQVQPIQQPSISLKQEQQELLDHKPNLQKCQLIGQSDGSVNTQRHQRLPVQSNGSMSLHQSQQLDSQGNLNISSLQQQQLLGTYPIVSNIPGMHMLKKIKVEVQHPLHDHQQTMGLIQPQSQHNQHQQSQQHIMTAFQSQSNQLQQELGMGQQPSVQQSLQISTGMFVQQNNIDKQKQYTQAQCGLQEVPFSTTMDITAQTGHPGECYLQDEIYDMIKSLKDQYFTELTDLYNEMFLKLQSHMPPQIPIDHYEEMKKFKLFLERALHFLEIKKESIQPSLWEKIPEYERQIINAISSQRMQPVRKQEQQFHQSSTQITNSNIPQQQQASPGSGDWQESSYQMIKRLKDKHFAELSHLCNKLSMKLEYVDSQM</sequence>
<dbReference type="EnsemblPlants" id="OGLUM11G16630.1">
    <property type="protein sequence ID" value="OGLUM11G16630.1"/>
    <property type="gene ID" value="OGLUM11G16630"/>
</dbReference>
<dbReference type="GO" id="GO:0003713">
    <property type="term" value="F:transcription coactivator activity"/>
    <property type="evidence" value="ECO:0007669"/>
    <property type="project" value="InterPro"/>
</dbReference>
<dbReference type="Proteomes" id="UP000026961">
    <property type="component" value="Chromosome 11"/>
</dbReference>
<dbReference type="AlphaFoldDB" id="A0A0E0BKA6"/>
<dbReference type="Gramene" id="OGLUM11G16630.1">
    <property type="protein sequence ID" value="OGLUM11G16630.1"/>
    <property type="gene ID" value="OGLUM11G16630"/>
</dbReference>
<dbReference type="eggNOG" id="ENOG502QQV3">
    <property type="taxonomic scope" value="Eukaryota"/>
</dbReference>
<evidence type="ECO:0000256" key="1">
    <source>
        <dbReference type="SAM" id="MobiDB-lite"/>
    </source>
</evidence>
<keyword evidence="3" id="KW-1185">Reference proteome</keyword>
<evidence type="ECO:0000313" key="3">
    <source>
        <dbReference type="Proteomes" id="UP000026961"/>
    </source>
</evidence>
<dbReference type="GO" id="GO:0031490">
    <property type="term" value="F:chromatin DNA binding"/>
    <property type="evidence" value="ECO:0007669"/>
    <property type="project" value="InterPro"/>
</dbReference>